<evidence type="ECO:0000313" key="10">
    <source>
        <dbReference type="EMBL" id="ABQ13367.1"/>
    </source>
</evidence>
<accession>A5EXI7</accession>
<dbReference type="HOGENOM" id="CLU_028799_1_1_6"/>
<evidence type="ECO:0000256" key="2">
    <source>
        <dbReference type="ARBA" id="ARBA00004651"/>
    </source>
</evidence>
<evidence type="ECO:0000256" key="5">
    <source>
        <dbReference type="ARBA" id="ARBA00022692"/>
    </source>
</evidence>
<feature type="transmembrane region" description="Helical" evidence="9">
    <location>
        <begin position="322"/>
        <end position="346"/>
    </location>
</feature>
<gene>
    <name evidence="10" type="ordered locus">DNO_1153</name>
</gene>
<feature type="transmembrane region" description="Helical" evidence="9">
    <location>
        <begin position="100"/>
        <end position="119"/>
    </location>
</feature>
<keyword evidence="4" id="KW-1003">Cell membrane</keyword>
<keyword evidence="6 9" id="KW-1133">Transmembrane helix</keyword>
<dbReference type="RefSeq" id="WP_012031457.1">
    <property type="nucleotide sequence ID" value="NC_009446.1"/>
</dbReference>
<evidence type="ECO:0000256" key="8">
    <source>
        <dbReference type="ARBA" id="ARBA00026081"/>
    </source>
</evidence>
<feature type="transmembrane region" description="Helical" evidence="9">
    <location>
        <begin position="299"/>
        <end position="316"/>
    </location>
</feature>
<name>A5EXI7_DICNV</name>
<dbReference type="PANTHER" id="PTHR33529">
    <property type="entry name" value="SLR0882 PROTEIN-RELATED"/>
    <property type="match status" value="1"/>
</dbReference>
<dbReference type="PANTHER" id="PTHR33529:SF2">
    <property type="entry name" value="LIPOPOLYSACCHARIDE EXPORT SYSTEM PERMEASE PROTEIN LPTG"/>
    <property type="match status" value="1"/>
</dbReference>
<comment type="subcellular location">
    <subcellularLocation>
        <location evidence="2">Cell membrane</location>
        <topology evidence="2">Multi-pass membrane protein</topology>
    </subcellularLocation>
</comment>
<dbReference type="eggNOG" id="COG0795">
    <property type="taxonomic scope" value="Bacteria"/>
</dbReference>
<dbReference type="OrthoDB" id="9776227at2"/>
<dbReference type="AlphaFoldDB" id="A5EXI7"/>
<dbReference type="KEGG" id="dno:DNO_1153"/>
<sequence length="349" mass="39332">MITLYDRHIARIITAHIIIVLIFLLGIDFLVQSAEESDNIGRGNYHFWLMLSILLLNVPARIVEFMPAAVLVGTITALGQLNKQQELTVIRTSGISRLRLSLSGLMIAFFLGCALIVLAEYGVAPAQNRAQWLHHHALNTTAPQTDHGIWLRDGDNIVYIGAFQADGSLEKIRFYRPHEHDLEIQESQRATFMQTHWQLDDNRALCIGSQSSMPITPTTHWQNRILPATIAQLMQLKNAYTLRELYTITGFLRAHQLNDQQMSLKLWQRIFLPITTITMVILALPCVFNTRRDGNGARLVIGILLGASYYVVQGIVTKLGLLLHWSTALSALLPILIFALPPLFLLTRD</sequence>
<keyword evidence="7 9" id="KW-0472">Membrane</keyword>
<evidence type="ECO:0000256" key="7">
    <source>
        <dbReference type="ARBA" id="ARBA00023136"/>
    </source>
</evidence>
<organism evidence="10 11">
    <name type="scientific">Dichelobacter nodosus (strain VCS1703A)</name>
    <dbReference type="NCBI Taxonomy" id="246195"/>
    <lineage>
        <taxon>Bacteria</taxon>
        <taxon>Pseudomonadati</taxon>
        <taxon>Pseudomonadota</taxon>
        <taxon>Gammaproteobacteria</taxon>
        <taxon>Cardiobacteriales</taxon>
        <taxon>Cardiobacteriaceae</taxon>
        <taxon>Dichelobacter</taxon>
    </lineage>
</organism>
<dbReference type="InterPro" id="IPR030923">
    <property type="entry name" value="LptG"/>
</dbReference>
<evidence type="ECO:0000256" key="1">
    <source>
        <dbReference type="ARBA" id="ARBA00002265"/>
    </source>
</evidence>
<keyword evidence="11" id="KW-1185">Reference proteome</keyword>
<evidence type="ECO:0000256" key="4">
    <source>
        <dbReference type="ARBA" id="ARBA00022475"/>
    </source>
</evidence>
<dbReference type="STRING" id="246195.DNO_1153"/>
<evidence type="ECO:0000313" key="11">
    <source>
        <dbReference type="Proteomes" id="UP000000248"/>
    </source>
</evidence>
<reference evidence="10 11" key="1">
    <citation type="journal article" date="2007" name="Nat. Biotechnol.">
        <title>Genome sequence and identification of candidate vaccine antigens from the animal pathogen Dichelobacter nodosus.</title>
        <authorList>
            <person name="Myers G.S."/>
            <person name="Parker D."/>
            <person name="Al-Hasani K."/>
            <person name="Kennan R.M."/>
            <person name="Seemann T."/>
            <person name="Ren Q."/>
            <person name="Badger J.H."/>
            <person name="Selengut J.D."/>
            <person name="Deboy R.T."/>
            <person name="Tettelin H."/>
            <person name="Boyce J.D."/>
            <person name="McCarl V.P."/>
            <person name="Han X."/>
            <person name="Nelson W.C."/>
            <person name="Madupu R."/>
            <person name="Mohamoud Y."/>
            <person name="Holley T."/>
            <person name="Fedorova N."/>
            <person name="Khouri H."/>
            <person name="Bottomley S.P."/>
            <person name="Whittington R.J."/>
            <person name="Adler B."/>
            <person name="Songer J.G."/>
            <person name="Rood J.I."/>
            <person name="Paulsen I.T."/>
        </authorList>
    </citation>
    <scope>NUCLEOTIDE SEQUENCE [LARGE SCALE GENOMIC DNA]</scope>
    <source>
        <strain evidence="10 11">VCS1703A</strain>
    </source>
</reference>
<dbReference type="NCBIfam" id="TIGR04408">
    <property type="entry name" value="LptG_lptG"/>
    <property type="match status" value="1"/>
</dbReference>
<dbReference type="GO" id="GO:0015920">
    <property type="term" value="P:lipopolysaccharide transport"/>
    <property type="evidence" value="ECO:0007669"/>
    <property type="project" value="TreeGrafter"/>
</dbReference>
<feature type="transmembrane region" description="Helical" evidence="9">
    <location>
        <begin position="46"/>
        <end position="79"/>
    </location>
</feature>
<protein>
    <submittedName>
        <fullName evidence="10">Conserved hypothetical membrane protein</fullName>
    </submittedName>
</protein>
<feature type="transmembrane region" description="Helical" evidence="9">
    <location>
        <begin position="266"/>
        <end position="287"/>
    </location>
</feature>
<dbReference type="GO" id="GO:0055085">
    <property type="term" value="P:transmembrane transport"/>
    <property type="evidence" value="ECO:0007669"/>
    <property type="project" value="InterPro"/>
</dbReference>
<dbReference type="Pfam" id="PF03739">
    <property type="entry name" value="LptF_LptG"/>
    <property type="match status" value="1"/>
</dbReference>
<comment type="similarity">
    <text evidence="3">Belongs to the LptF/LptG family.</text>
</comment>
<dbReference type="GO" id="GO:0043190">
    <property type="term" value="C:ATP-binding cassette (ABC) transporter complex"/>
    <property type="evidence" value="ECO:0007669"/>
    <property type="project" value="InterPro"/>
</dbReference>
<evidence type="ECO:0000256" key="3">
    <source>
        <dbReference type="ARBA" id="ARBA00007725"/>
    </source>
</evidence>
<comment type="subunit">
    <text evidence="8">Component of the lipopolysaccharide transport and assembly complex. The LptBFG transporter is composed of two ATP-binding proteins (LptB) and two transmembrane proteins (LptF and LptG).</text>
</comment>
<keyword evidence="5 9" id="KW-0812">Transmembrane</keyword>
<dbReference type="Proteomes" id="UP000000248">
    <property type="component" value="Chromosome"/>
</dbReference>
<evidence type="ECO:0000256" key="9">
    <source>
        <dbReference type="SAM" id="Phobius"/>
    </source>
</evidence>
<comment type="function">
    <text evidence="1">Part of the ABC transporter complex LptBFG involved in the translocation of lipopolysaccharide (LPS) from the inner membrane to the outer membrane.</text>
</comment>
<proteinExistence type="inferred from homology"/>
<dbReference type="InterPro" id="IPR005495">
    <property type="entry name" value="LptG/LptF_permease"/>
</dbReference>
<evidence type="ECO:0000256" key="6">
    <source>
        <dbReference type="ARBA" id="ARBA00022989"/>
    </source>
</evidence>
<feature type="transmembrane region" description="Helical" evidence="9">
    <location>
        <begin position="12"/>
        <end position="34"/>
    </location>
</feature>
<dbReference type="EMBL" id="CP000513">
    <property type="protein sequence ID" value="ABQ13367.1"/>
    <property type="molecule type" value="Genomic_DNA"/>
</dbReference>